<sequence length="243" mass="26677">MRLVVVLTVATLFALPCVARAQCTPSYVASDDLRWASPSQRMLAHVGRDVERMERTTMRDAPATPTSTSRASRSVYAAEAWRETARFASSPARAMWIRHRAETDLLELLAEQESELALFTLAAVQSDDGRVLAAERTLERMLALAPRGAFAPFAWARLGDHALDRGDAITALAHYGRALATAPGLLRAYVLYRRAWASRARGDADADARDFEGAAAAVRSAPQTLDRDPLARAIERDRALTCR</sequence>
<evidence type="ECO:0000313" key="3">
    <source>
        <dbReference type="Proteomes" id="UP000034883"/>
    </source>
</evidence>
<reference evidence="2 3" key="1">
    <citation type="submission" date="2015-03" db="EMBL/GenBank/DDBJ databases">
        <title>Genome assembly of Sandaracinus amylolyticus DSM 53668.</title>
        <authorList>
            <person name="Sharma G."/>
            <person name="Subramanian S."/>
        </authorList>
    </citation>
    <scope>NUCLEOTIDE SEQUENCE [LARGE SCALE GENOMIC DNA]</scope>
    <source>
        <strain evidence="2 3">DSM 53668</strain>
    </source>
</reference>
<proteinExistence type="predicted"/>
<dbReference type="InterPro" id="IPR011990">
    <property type="entry name" value="TPR-like_helical_dom_sf"/>
</dbReference>
<dbReference type="Proteomes" id="UP000034883">
    <property type="component" value="Chromosome"/>
</dbReference>
<keyword evidence="3" id="KW-1185">Reference proteome</keyword>
<name>A0A0F6SF22_9BACT</name>
<dbReference type="SUPFAM" id="SSF48452">
    <property type="entry name" value="TPR-like"/>
    <property type="match status" value="1"/>
</dbReference>
<dbReference type="Gene3D" id="1.25.40.10">
    <property type="entry name" value="Tetratricopeptide repeat domain"/>
    <property type="match status" value="1"/>
</dbReference>
<dbReference type="EMBL" id="CP011125">
    <property type="protein sequence ID" value="AKF06189.1"/>
    <property type="molecule type" value="Genomic_DNA"/>
</dbReference>
<dbReference type="KEGG" id="samy:DB32_003338"/>
<gene>
    <name evidence="2" type="ORF">DB32_003338</name>
</gene>
<evidence type="ECO:0000313" key="2">
    <source>
        <dbReference type="EMBL" id="AKF06189.1"/>
    </source>
</evidence>
<keyword evidence="1" id="KW-0732">Signal</keyword>
<feature type="chain" id="PRO_5002509982" evidence="1">
    <location>
        <begin position="22"/>
        <end position="243"/>
    </location>
</feature>
<dbReference type="RefSeq" id="WP_053233384.1">
    <property type="nucleotide sequence ID" value="NZ_CP011125.1"/>
</dbReference>
<organism evidence="2 3">
    <name type="scientific">Sandaracinus amylolyticus</name>
    <dbReference type="NCBI Taxonomy" id="927083"/>
    <lineage>
        <taxon>Bacteria</taxon>
        <taxon>Pseudomonadati</taxon>
        <taxon>Myxococcota</taxon>
        <taxon>Polyangia</taxon>
        <taxon>Polyangiales</taxon>
        <taxon>Sandaracinaceae</taxon>
        <taxon>Sandaracinus</taxon>
    </lineage>
</organism>
<protein>
    <submittedName>
        <fullName evidence="2">Uncharacterized protein</fullName>
    </submittedName>
</protein>
<dbReference type="AlphaFoldDB" id="A0A0F6SF22"/>
<accession>A0A0F6SF22</accession>
<evidence type="ECO:0000256" key="1">
    <source>
        <dbReference type="SAM" id="SignalP"/>
    </source>
</evidence>
<feature type="signal peptide" evidence="1">
    <location>
        <begin position="1"/>
        <end position="21"/>
    </location>
</feature>